<dbReference type="OrthoDB" id="1662615at2759"/>
<accession>A0A8X7Q9M3</accession>
<evidence type="ECO:0000313" key="4">
    <source>
        <dbReference type="Proteomes" id="UP000886595"/>
    </source>
</evidence>
<evidence type="ECO:0000256" key="1">
    <source>
        <dbReference type="ARBA" id="ARBA00022737"/>
    </source>
</evidence>
<dbReference type="GO" id="GO:0003723">
    <property type="term" value="F:RNA binding"/>
    <property type="evidence" value="ECO:0007669"/>
    <property type="project" value="InterPro"/>
</dbReference>
<dbReference type="PROSITE" id="PS51375">
    <property type="entry name" value="PPR"/>
    <property type="match status" value="2"/>
</dbReference>
<name>A0A8X7Q9M3_BRACI</name>
<dbReference type="InterPro" id="IPR002885">
    <property type="entry name" value="PPR_rpt"/>
</dbReference>
<dbReference type="FunFam" id="1.25.40.10:FF:000158">
    <property type="entry name" value="pentatricopeptide repeat-containing protein At2g33680"/>
    <property type="match status" value="1"/>
</dbReference>
<keyword evidence="1" id="KW-0677">Repeat</keyword>
<feature type="repeat" description="PPR" evidence="2">
    <location>
        <begin position="187"/>
        <end position="221"/>
    </location>
</feature>
<organism evidence="3 4">
    <name type="scientific">Brassica carinata</name>
    <name type="common">Ethiopian mustard</name>
    <name type="synonym">Abyssinian cabbage</name>
    <dbReference type="NCBI Taxonomy" id="52824"/>
    <lineage>
        <taxon>Eukaryota</taxon>
        <taxon>Viridiplantae</taxon>
        <taxon>Streptophyta</taxon>
        <taxon>Embryophyta</taxon>
        <taxon>Tracheophyta</taxon>
        <taxon>Spermatophyta</taxon>
        <taxon>Magnoliopsida</taxon>
        <taxon>eudicotyledons</taxon>
        <taxon>Gunneridae</taxon>
        <taxon>Pentapetalae</taxon>
        <taxon>rosids</taxon>
        <taxon>malvids</taxon>
        <taxon>Brassicales</taxon>
        <taxon>Brassicaceae</taxon>
        <taxon>Brassiceae</taxon>
        <taxon>Brassica</taxon>
    </lineage>
</organism>
<gene>
    <name evidence="3" type="ORF">Bca52824_071719</name>
</gene>
<protein>
    <recommendedName>
        <fullName evidence="5">Pentatricopeptide repeat-containing protein</fullName>
    </recommendedName>
</protein>
<evidence type="ECO:0000313" key="3">
    <source>
        <dbReference type="EMBL" id="KAG2264640.1"/>
    </source>
</evidence>
<feature type="repeat" description="PPR" evidence="2">
    <location>
        <begin position="362"/>
        <end position="396"/>
    </location>
</feature>
<dbReference type="Proteomes" id="UP000886595">
    <property type="component" value="Unassembled WGS sequence"/>
</dbReference>
<dbReference type="GO" id="GO:0099402">
    <property type="term" value="P:plant organ development"/>
    <property type="evidence" value="ECO:0007669"/>
    <property type="project" value="UniProtKB-ARBA"/>
</dbReference>
<dbReference type="InterPro" id="IPR011990">
    <property type="entry name" value="TPR-like_helical_dom_sf"/>
</dbReference>
<dbReference type="EMBL" id="JAAMPC010000014">
    <property type="protein sequence ID" value="KAG2264640.1"/>
    <property type="molecule type" value="Genomic_DNA"/>
</dbReference>
<dbReference type="GO" id="GO:0009451">
    <property type="term" value="P:RNA modification"/>
    <property type="evidence" value="ECO:0007669"/>
    <property type="project" value="InterPro"/>
</dbReference>
<dbReference type="AlphaFoldDB" id="A0A8X7Q9M3"/>
<dbReference type="PANTHER" id="PTHR47926:SF347">
    <property type="entry name" value="PENTATRICOPEPTIDE REPEAT-CONTAINING PROTEIN"/>
    <property type="match status" value="1"/>
</dbReference>
<sequence>MLRLESNKLTVLLTSCCVYSMRSHVGSIASSNLWTNIVHALAQSGVINALHADVELVNNGDKSEDASVLVHLLRVSRNHGYVSLCRQLHGYVVKHGFVSESRLSNSLMRFYKGSDSLEDSHKVSDEMPEQDTISWNSLVSGYVQSGRLEEGLSFSPLQPACCARLKILRLGACICSEIVKLGMEKGNVVVGNCLIDMYRKCGSMDDAVLIFEHMKEKDTVYWNVIVASCSRNDKLEPRALVFPSDAKSRHCNIQRAHKCFRQSRRFQQCFSDSKDEQSREATEFFTTMHLSGVRLDEYSLSIVLAAIAALAVVPWGSLIHSCALKLGLDSRVVVASALIDMYSKCGMLKQAELMFWTMPRKNLIAWNAMISGYARTDDSTEAIKLFSRLKQERFLKPDRITFLNLLAVCSHCDVPLELTLGYLEMMINEYGIRPSVEHCCSLIRAMAQRGEIWQAKMVIQEFGFGFDGVAWRALLGACSAGKDLRAAKAVAAKMVVLGGVDEDEYGYIVMSNFYAYHERWREVKVGSSWIQEQNVAIQL</sequence>
<dbReference type="InterPro" id="IPR046960">
    <property type="entry name" value="PPR_At4g14850-like_plant"/>
</dbReference>
<keyword evidence="4" id="KW-1185">Reference proteome</keyword>
<evidence type="ECO:0000256" key="2">
    <source>
        <dbReference type="PROSITE-ProRule" id="PRU00708"/>
    </source>
</evidence>
<evidence type="ECO:0008006" key="5">
    <source>
        <dbReference type="Google" id="ProtNLM"/>
    </source>
</evidence>
<reference evidence="3 4" key="1">
    <citation type="submission" date="2020-02" db="EMBL/GenBank/DDBJ databases">
        <authorList>
            <person name="Ma Q."/>
            <person name="Huang Y."/>
            <person name="Song X."/>
            <person name="Pei D."/>
        </authorList>
    </citation>
    <scope>NUCLEOTIDE SEQUENCE [LARGE SCALE GENOMIC DNA]</scope>
    <source>
        <strain evidence="3">Sxm20200214</strain>
        <tissue evidence="3">Leaf</tissue>
    </source>
</reference>
<proteinExistence type="predicted"/>
<comment type="caution">
    <text evidence="3">The sequence shown here is derived from an EMBL/GenBank/DDBJ whole genome shotgun (WGS) entry which is preliminary data.</text>
</comment>
<dbReference type="PANTHER" id="PTHR47926">
    <property type="entry name" value="PENTATRICOPEPTIDE REPEAT-CONTAINING PROTEIN"/>
    <property type="match status" value="1"/>
</dbReference>
<dbReference type="Pfam" id="PF01535">
    <property type="entry name" value="PPR"/>
    <property type="match status" value="2"/>
</dbReference>
<dbReference type="Gene3D" id="1.25.40.10">
    <property type="entry name" value="Tetratricopeptide repeat domain"/>
    <property type="match status" value="4"/>
</dbReference>
<dbReference type="NCBIfam" id="TIGR00756">
    <property type="entry name" value="PPR"/>
    <property type="match status" value="2"/>
</dbReference>
<dbReference type="Pfam" id="PF13041">
    <property type="entry name" value="PPR_2"/>
    <property type="match status" value="1"/>
</dbReference>